<evidence type="ECO:0000313" key="3">
    <source>
        <dbReference type="Proteomes" id="UP000677228"/>
    </source>
</evidence>
<dbReference type="EMBL" id="CAJNOK010067948">
    <property type="protein sequence ID" value="CAF1655852.1"/>
    <property type="molecule type" value="Genomic_DNA"/>
</dbReference>
<evidence type="ECO:0000313" key="2">
    <source>
        <dbReference type="EMBL" id="CAF4508045.1"/>
    </source>
</evidence>
<evidence type="ECO:0000313" key="1">
    <source>
        <dbReference type="EMBL" id="CAF1655852.1"/>
    </source>
</evidence>
<feature type="non-terminal residue" evidence="1">
    <location>
        <position position="156"/>
    </location>
</feature>
<gene>
    <name evidence="1" type="ORF">OVA965_LOCUS45063</name>
    <name evidence="2" type="ORF">TMI583_LOCUS48244</name>
</gene>
<feature type="non-terminal residue" evidence="1">
    <location>
        <position position="1"/>
    </location>
</feature>
<organism evidence="1 3">
    <name type="scientific">Didymodactylos carnosus</name>
    <dbReference type="NCBI Taxonomy" id="1234261"/>
    <lineage>
        <taxon>Eukaryota</taxon>
        <taxon>Metazoa</taxon>
        <taxon>Spiralia</taxon>
        <taxon>Gnathifera</taxon>
        <taxon>Rotifera</taxon>
        <taxon>Eurotatoria</taxon>
        <taxon>Bdelloidea</taxon>
        <taxon>Philodinida</taxon>
        <taxon>Philodinidae</taxon>
        <taxon>Didymodactylos</taxon>
    </lineage>
</organism>
<name>A0A8S2GD17_9BILA</name>
<dbReference type="EMBL" id="CAJOBA010097343">
    <property type="protein sequence ID" value="CAF4508045.1"/>
    <property type="molecule type" value="Genomic_DNA"/>
</dbReference>
<dbReference type="Proteomes" id="UP000682733">
    <property type="component" value="Unassembled WGS sequence"/>
</dbReference>
<protein>
    <submittedName>
        <fullName evidence="1">Uncharacterized protein</fullName>
    </submittedName>
</protein>
<reference evidence="1" key="1">
    <citation type="submission" date="2021-02" db="EMBL/GenBank/DDBJ databases">
        <authorList>
            <person name="Nowell W R."/>
        </authorList>
    </citation>
    <scope>NUCLEOTIDE SEQUENCE</scope>
</reference>
<dbReference type="AlphaFoldDB" id="A0A8S2GD17"/>
<sequence length="156" mass="18831">SNNSKLEENDFLKSIPLCSIHLFIELDIKLYATFDCVVQLLQKFVHLEELSIKLFIDYTDRCSFINGQKWKLFFTQYLPKLKIFHFFCRIDDRIDMNDTAQILSTFQTDFWLKEKQWEIFYTDFQPNNSVFHTKFYPLKYLTVGHNEIECLTKNNN</sequence>
<accession>A0A8S2GD17</accession>
<dbReference type="Proteomes" id="UP000677228">
    <property type="component" value="Unassembled WGS sequence"/>
</dbReference>
<proteinExistence type="predicted"/>
<comment type="caution">
    <text evidence="1">The sequence shown here is derived from an EMBL/GenBank/DDBJ whole genome shotgun (WGS) entry which is preliminary data.</text>
</comment>